<keyword evidence="2" id="KW-1185">Reference proteome</keyword>
<proteinExistence type="predicted"/>
<dbReference type="EMBL" id="JARBJD010000090">
    <property type="protein sequence ID" value="KAK2953510.1"/>
    <property type="molecule type" value="Genomic_DNA"/>
</dbReference>
<protein>
    <submittedName>
        <fullName evidence="1">Uncharacterized protein</fullName>
    </submittedName>
</protein>
<name>A0ABQ9XPU0_9EUKA</name>
<dbReference type="Proteomes" id="UP001281761">
    <property type="component" value="Unassembled WGS sequence"/>
</dbReference>
<accession>A0ABQ9XPU0</accession>
<reference evidence="1 2" key="1">
    <citation type="journal article" date="2022" name="bioRxiv">
        <title>Genomics of Preaxostyla Flagellates Illuminates Evolutionary Transitions and the Path Towards Mitochondrial Loss.</title>
        <authorList>
            <person name="Novak L.V.F."/>
            <person name="Treitli S.C."/>
            <person name="Pyrih J."/>
            <person name="Halakuc P."/>
            <person name="Pipaliya S.V."/>
            <person name="Vacek V."/>
            <person name="Brzon O."/>
            <person name="Soukal P."/>
            <person name="Eme L."/>
            <person name="Dacks J.B."/>
            <person name="Karnkowska A."/>
            <person name="Elias M."/>
            <person name="Hampl V."/>
        </authorList>
    </citation>
    <scope>NUCLEOTIDE SEQUENCE [LARGE SCALE GENOMIC DNA]</scope>
    <source>
        <strain evidence="1">NAU3</strain>
        <tissue evidence="1">Gut</tissue>
    </source>
</reference>
<evidence type="ECO:0000313" key="2">
    <source>
        <dbReference type="Proteomes" id="UP001281761"/>
    </source>
</evidence>
<evidence type="ECO:0000313" key="1">
    <source>
        <dbReference type="EMBL" id="KAK2953510.1"/>
    </source>
</evidence>
<sequence length="201" mass="22792">MKVKLQNTTVFTGHVKTADFNAYKKQLQALSKPNERAPLEYIDNFWQNYACLFKDVFLHCSCPALTIGTLSWPCFIKGESTLTAKEYIERVFDLSRYVSLHKELMTIPPDTLTTWALGVIRMVGHALVHLSKGDIAGYPTQEPASSETPSTLSPVIISQPLSKHVDMLKRFAWGCFQKKIIHEHELILLMELTVGKAKLQR</sequence>
<gene>
    <name evidence="1" type="ORF">BLNAU_11510</name>
</gene>
<organism evidence="1 2">
    <name type="scientific">Blattamonas nauphoetae</name>
    <dbReference type="NCBI Taxonomy" id="2049346"/>
    <lineage>
        <taxon>Eukaryota</taxon>
        <taxon>Metamonada</taxon>
        <taxon>Preaxostyla</taxon>
        <taxon>Oxymonadida</taxon>
        <taxon>Blattamonas</taxon>
    </lineage>
</organism>
<comment type="caution">
    <text evidence="1">The sequence shown here is derived from an EMBL/GenBank/DDBJ whole genome shotgun (WGS) entry which is preliminary data.</text>
</comment>